<proteinExistence type="inferred from homology"/>
<dbReference type="InterPro" id="IPR027417">
    <property type="entry name" value="P-loop_NTPase"/>
</dbReference>
<dbReference type="GO" id="GO:0022857">
    <property type="term" value="F:transmembrane transporter activity"/>
    <property type="evidence" value="ECO:0007669"/>
    <property type="project" value="InterPro"/>
</dbReference>
<organism evidence="7 8">
    <name type="scientific">Bradyrhizobium hipponense</name>
    <dbReference type="NCBI Taxonomy" id="2605638"/>
    <lineage>
        <taxon>Bacteria</taxon>
        <taxon>Pseudomonadati</taxon>
        <taxon>Pseudomonadota</taxon>
        <taxon>Alphaproteobacteria</taxon>
        <taxon>Hyphomicrobiales</taxon>
        <taxon>Nitrobacteraceae</taxon>
        <taxon>Bradyrhizobium</taxon>
    </lineage>
</organism>
<dbReference type="Pfam" id="PF08402">
    <property type="entry name" value="TOBE_2"/>
    <property type="match status" value="1"/>
</dbReference>
<keyword evidence="3" id="KW-0547">Nucleotide-binding</keyword>
<dbReference type="AlphaFoldDB" id="A0A5S4YCT2"/>
<dbReference type="PANTHER" id="PTHR42781:SF4">
    <property type="entry name" value="SPERMIDINE_PUTRESCINE IMPORT ATP-BINDING PROTEIN POTA"/>
    <property type="match status" value="1"/>
</dbReference>
<evidence type="ECO:0000256" key="3">
    <source>
        <dbReference type="ARBA" id="ARBA00022741"/>
    </source>
</evidence>
<dbReference type="GO" id="GO:0043190">
    <property type="term" value="C:ATP-binding cassette (ABC) transporter complex"/>
    <property type="evidence" value="ECO:0007669"/>
    <property type="project" value="InterPro"/>
</dbReference>
<dbReference type="InterPro" id="IPR003439">
    <property type="entry name" value="ABC_transporter-like_ATP-bd"/>
</dbReference>
<dbReference type="Gene3D" id="2.40.50.100">
    <property type="match status" value="1"/>
</dbReference>
<keyword evidence="2" id="KW-0813">Transport</keyword>
<dbReference type="PROSITE" id="PS00211">
    <property type="entry name" value="ABC_TRANSPORTER_1"/>
    <property type="match status" value="1"/>
</dbReference>
<evidence type="ECO:0000256" key="5">
    <source>
        <dbReference type="ARBA" id="ARBA00024722"/>
    </source>
</evidence>
<gene>
    <name evidence="7" type="ORF">FXV83_36145</name>
</gene>
<evidence type="ECO:0000256" key="2">
    <source>
        <dbReference type="ARBA" id="ARBA00022448"/>
    </source>
</evidence>
<dbReference type="SMART" id="SM00382">
    <property type="entry name" value="AAA"/>
    <property type="match status" value="1"/>
</dbReference>
<dbReference type="EMBL" id="VSTH01000155">
    <property type="protein sequence ID" value="TYO61828.1"/>
    <property type="molecule type" value="Genomic_DNA"/>
</dbReference>
<dbReference type="Gene3D" id="3.40.50.300">
    <property type="entry name" value="P-loop containing nucleotide triphosphate hydrolases"/>
    <property type="match status" value="1"/>
</dbReference>
<dbReference type="InterPro" id="IPR013611">
    <property type="entry name" value="Transp-assoc_OB_typ2"/>
</dbReference>
<dbReference type="InterPro" id="IPR050093">
    <property type="entry name" value="ABC_SmlMolc_Importer"/>
</dbReference>
<comment type="similarity">
    <text evidence="1">Belongs to the ABC transporter superfamily.</text>
</comment>
<dbReference type="InterPro" id="IPR003593">
    <property type="entry name" value="AAA+_ATPase"/>
</dbReference>
<dbReference type="GO" id="GO:0015697">
    <property type="term" value="P:quaternary ammonium group transport"/>
    <property type="evidence" value="ECO:0007669"/>
    <property type="project" value="UniProtKB-ARBA"/>
</dbReference>
<evidence type="ECO:0000256" key="1">
    <source>
        <dbReference type="ARBA" id="ARBA00005417"/>
    </source>
</evidence>
<evidence type="ECO:0000313" key="7">
    <source>
        <dbReference type="EMBL" id="TYO61828.1"/>
    </source>
</evidence>
<reference evidence="7 8" key="1">
    <citation type="submission" date="2019-08" db="EMBL/GenBank/DDBJ databases">
        <title>Bradyrhizobium hipponensis sp. nov., a rhizobium isolated from a Lupinus angustifolius root nodule in Tunisia.</title>
        <authorList>
            <person name="Off K."/>
            <person name="Rejili M."/>
            <person name="Mars M."/>
            <person name="Brachmann A."/>
            <person name="Marin M."/>
        </authorList>
    </citation>
    <scope>NUCLEOTIDE SEQUENCE [LARGE SCALE GENOMIC DNA]</scope>
    <source>
        <strain evidence="8">aSej3</strain>
    </source>
</reference>
<dbReference type="InterPro" id="IPR017871">
    <property type="entry name" value="ABC_transporter-like_CS"/>
</dbReference>
<dbReference type="GO" id="GO:0005524">
    <property type="term" value="F:ATP binding"/>
    <property type="evidence" value="ECO:0007669"/>
    <property type="project" value="UniProtKB-KW"/>
</dbReference>
<dbReference type="PANTHER" id="PTHR42781">
    <property type="entry name" value="SPERMIDINE/PUTRESCINE IMPORT ATP-BINDING PROTEIN POTA"/>
    <property type="match status" value="1"/>
</dbReference>
<dbReference type="SUPFAM" id="SSF50331">
    <property type="entry name" value="MOP-like"/>
    <property type="match status" value="1"/>
</dbReference>
<keyword evidence="8" id="KW-1185">Reference proteome</keyword>
<dbReference type="PROSITE" id="PS50893">
    <property type="entry name" value="ABC_TRANSPORTER_2"/>
    <property type="match status" value="1"/>
</dbReference>
<dbReference type="Pfam" id="PF00005">
    <property type="entry name" value="ABC_tran"/>
    <property type="match status" value="1"/>
</dbReference>
<dbReference type="SUPFAM" id="SSF52540">
    <property type="entry name" value="P-loop containing nucleoside triphosphate hydrolases"/>
    <property type="match status" value="1"/>
</dbReference>
<name>A0A5S4YCT2_9BRAD</name>
<dbReference type="FunFam" id="3.40.50.300:FF:000425">
    <property type="entry name" value="Probable ABC transporter, ATP-binding subunit"/>
    <property type="match status" value="1"/>
</dbReference>
<protein>
    <submittedName>
        <fullName evidence="7">ABC transporter ATP-binding protein</fullName>
    </submittedName>
</protein>
<keyword evidence="4 7" id="KW-0067">ATP-binding</keyword>
<dbReference type="InterPro" id="IPR008995">
    <property type="entry name" value="Mo/tungstate-bd_C_term_dom"/>
</dbReference>
<accession>A0A5S4YCT2</accession>
<evidence type="ECO:0000313" key="8">
    <source>
        <dbReference type="Proteomes" id="UP000324797"/>
    </source>
</evidence>
<comment type="caution">
    <text evidence="7">The sequence shown here is derived from an EMBL/GenBank/DDBJ whole genome shotgun (WGS) entry which is preliminary data.</text>
</comment>
<feature type="domain" description="ABC transporter" evidence="6">
    <location>
        <begin position="24"/>
        <end position="254"/>
    </location>
</feature>
<dbReference type="GO" id="GO:0016887">
    <property type="term" value="F:ATP hydrolysis activity"/>
    <property type="evidence" value="ECO:0007669"/>
    <property type="project" value="InterPro"/>
</dbReference>
<sequence>MDQALESRGRALIGHTGDSAMAYLELDRVAKQFGAQTVVDDFSLAVGKGEFISFLGPSGCGKTTTLQMIAGFLDPTRGVIRLEGKDLTAIHPARRGLGIVFQSYALFPHMTAAENVAFGLEMRKVARAERSERVRAALAMVGLAGYEDRHPRRMSGGQQQRVALARALVIKPSVLLLDEPLSNLDAKLREEMQIELRQIQRTIDTTTILVTHDQNEAMSLSDRIVVMSQGRIEQIATPQETYERPASAFVSQFLGKTNDFAATIDRTSAPARLVAGSWSAPAPAGLSGPVTVSIRPERIGFADAGLTAKIVTRIFQGNHWLFQCESECGPAIVIRQNDGQSQPVEGEAVRLAWRPEDMSVRGASA</sequence>
<dbReference type="Proteomes" id="UP000324797">
    <property type="component" value="Unassembled WGS sequence"/>
</dbReference>
<evidence type="ECO:0000259" key="6">
    <source>
        <dbReference type="PROSITE" id="PS50893"/>
    </source>
</evidence>
<evidence type="ECO:0000256" key="4">
    <source>
        <dbReference type="ARBA" id="ARBA00022840"/>
    </source>
</evidence>
<comment type="function">
    <text evidence="5">Involved in beta-(1--&gt;2)glucan export. Transmembrane domains (TMD) form a pore in the inner membrane and the ATP-binding domain (NBD) is responsible for energy generation.</text>
</comment>